<protein>
    <recommendedName>
        <fullName evidence="3">VWFA domain-containing protein</fullName>
    </recommendedName>
</protein>
<dbReference type="PANTHER" id="PTHR22550">
    <property type="entry name" value="SPORE GERMINATION PROTEIN"/>
    <property type="match status" value="1"/>
</dbReference>
<reference evidence="4 5" key="2">
    <citation type="journal article" date="2016" name="Environ. Microbiol. Rep.">
        <title>Metagenomic evidence for the presence of phototrophic Gemmatimonadetes bacteria in diverse environments.</title>
        <authorList>
            <person name="Zeng Y."/>
            <person name="Baumbach J."/>
            <person name="Barbosa E.G."/>
            <person name="Azevedo V."/>
            <person name="Zhang C."/>
            <person name="Koblizek M."/>
        </authorList>
    </citation>
    <scope>NUCLEOTIDE SEQUENCE [LARGE SCALE GENOMIC DNA]</scope>
    <source>
        <strain evidence="4 5">AP64</strain>
    </source>
</reference>
<feature type="region of interest" description="Disordered" evidence="1">
    <location>
        <begin position="529"/>
        <end position="597"/>
    </location>
</feature>
<keyword evidence="2" id="KW-0812">Transmembrane</keyword>
<evidence type="ECO:0000313" key="4">
    <source>
        <dbReference type="EMBL" id="AMW04825.1"/>
    </source>
</evidence>
<proteinExistence type="predicted"/>
<reference evidence="4 5" key="1">
    <citation type="journal article" date="2014" name="Proc. Natl. Acad. Sci. U.S.A.">
        <title>Functional type 2 photosynthetic reaction centers found in the rare bacterial phylum Gemmatimonadetes.</title>
        <authorList>
            <person name="Zeng Y."/>
            <person name="Feng F."/>
            <person name="Medova H."/>
            <person name="Dean J."/>
            <person name="Koblizek M."/>
        </authorList>
    </citation>
    <scope>NUCLEOTIDE SEQUENCE [LARGE SCALE GENOMIC DNA]</scope>
    <source>
        <strain evidence="4 5">AP64</strain>
    </source>
</reference>
<dbReference type="Pfam" id="PF13519">
    <property type="entry name" value="VWA_2"/>
    <property type="match status" value="1"/>
</dbReference>
<keyword evidence="2" id="KW-0472">Membrane</keyword>
<dbReference type="PROSITE" id="PS50234">
    <property type="entry name" value="VWFA"/>
    <property type="match status" value="1"/>
</dbReference>
<feature type="domain" description="VWFA" evidence="3">
    <location>
        <begin position="124"/>
        <end position="327"/>
    </location>
</feature>
<dbReference type="SUPFAM" id="SSF53300">
    <property type="entry name" value="vWA-like"/>
    <property type="match status" value="1"/>
</dbReference>
<dbReference type="SMART" id="SM00327">
    <property type="entry name" value="VWA"/>
    <property type="match status" value="1"/>
</dbReference>
<dbReference type="EMBL" id="CP011454">
    <property type="protein sequence ID" value="AMW04825.1"/>
    <property type="molecule type" value="Genomic_DNA"/>
</dbReference>
<dbReference type="PANTHER" id="PTHR22550:SF14">
    <property type="entry name" value="VWFA DOMAIN-CONTAINING PROTEIN"/>
    <property type="match status" value="1"/>
</dbReference>
<dbReference type="eggNOG" id="COG2304">
    <property type="taxonomic scope" value="Bacteria"/>
</dbReference>
<dbReference type="KEGG" id="gph:GEMMAAP_08245"/>
<keyword evidence="2" id="KW-1133">Transmembrane helix</keyword>
<evidence type="ECO:0000313" key="5">
    <source>
        <dbReference type="Proteomes" id="UP000076404"/>
    </source>
</evidence>
<dbReference type="InterPro" id="IPR002035">
    <property type="entry name" value="VWF_A"/>
</dbReference>
<accession>A0A143BJR3</accession>
<feature type="compositionally biased region" description="Gly residues" evidence="1">
    <location>
        <begin position="534"/>
        <end position="545"/>
    </location>
</feature>
<dbReference type="Proteomes" id="UP000076404">
    <property type="component" value="Chromosome"/>
</dbReference>
<evidence type="ECO:0000256" key="2">
    <source>
        <dbReference type="SAM" id="Phobius"/>
    </source>
</evidence>
<gene>
    <name evidence="4" type="ORF">GEMMAAP_08245</name>
</gene>
<feature type="transmembrane region" description="Helical" evidence="2">
    <location>
        <begin position="93"/>
        <end position="113"/>
    </location>
</feature>
<dbReference type="Gene3D" id="1.25.40.10">
    <property type="entry name" value="Tetratricopeptide repeat domain"/>
    <property type="match status" value="1"/>
</dbReference>
<dbReference type="Gene3D" id="3.40.50.410">
    <property type="entry name" value="von Willebrand factor, type A domain"/>
    <property type="match status" value="1"/>
</dbReference>
<keyword evidence="5" id="KW-1185">Reference proteome</keyword>
<name>A0A143BJR3_9BACT</name>
<dbReference type="AlphaFoldDB" id="A0A143BJR3"/>
<dbReference type="InterPro" id="IPR011990">
    <property type="entry name" value="TPR-like_helical_dom_sf"/>
</dbReference>
<evidence type="ECO:0000256" key="1">
    <source>
        <dbReference type="SAM" id="MobiDB-lite"/>
    </source>
</evidence>
<sequence>MPNFGSARDVECCREERMNPLAPLTIPLGENLPPLVFDAPLFLIAAIALPLLVWWLRQQRARQRETRLSRYADAAALARLVTGRDAGEGRRTLRLVSVALLIGLALSGPRWGLARGPMSSRGIDMAIAIDASLSMMAPDDKPNRLERVKQEVRRLRAMSQADRVALIAFAGRSYILSPLTADDGALELFLENLDPSVVGQAGSSIAKAVRQGTELLLSSDGSADRALVIMTDGESFDAVEDVEVAAREAGAKGINLVTVGFGTINGSTIPIRDGSSVKAKTDDDGNVVVTRYSPELLERAATAAGGTFIAADASDKASRIRGALRSLRTARRQVDTREDHVPRFLWLLVPALLLLAYDTWRLVRRTRADLKDRGTVKGSSTSPASATAMTALLLAIIPSTFVACNSEPDPAALFTEGRVAEAIAAYRMMVAKGDTSARTVYNLGTAILGADSLKEAAGLLEAVRKNSDGEVRARARFNAGLAALKMGRQPNNPEGEQELAAARAAYRAFLMERPGHADAKWNYELALRKQPPQSGGGGGGGGGGNDQNNDQKDKPQSEGGLDQRQADALLNSAAREEKDVQGRKQRQGRVPPGGKDW</sequence>
<feature type="transmembrane region" description="Helical" evidence="2">
    <location>
        <begin position="35"/>
        <end position="56"/>
    </location>
</feature>
<dbReference type="InterPro" id="IPR050768">
    <property type="entry name" value="UPF0353/GerABKA_families"/>
</dbReference>
<organism evidence="4 5">
    <name type="scientific">Gemmatimonas phototrophica</name>
    <dbReference type="NCBI Taxonomy" id="1379270"/>
    <lineage>
        <taxon>Bacteria</taxon>
        <taxon>Pseudomonadati</taxon>
        <taxon>Gemmatimonadota</taxon>
        <taxon>Gemmatimonadia</taxon>
        <taxon>Gemmatimonadales</taxon>
        <taxon>Gemmatimonadaceae</taxon>
        <taxon>Gemmatimonas</taxon>
    </lineage>
</organism>
<dbReference type="InterPro" id="IPR036465">
    <property type="entry name" value="vWFA_dom_sf"/>
</dbReference>
<evidence type="ECO:0000259" key="3">
    <source>
        <dbReference type="PROSITE" id="PS50234"/>
    </source>
</evidence>
<dbReference type="SUPFAM" id="SSF48452">
    <property type="entry name" value="TPR-like"/>
    <property type="match status" value="1"/>
</dbReference>
<dbReference type="STRING" id="1379270.GEMMAAP_08245"/>